<protein>
    <recommendedName>
        <fullName evidence="15">P-loop containing nucleoside triphosphate hydrolase protein</fullName>
    </recommendedName>
</protein>
<name>A0A1Y2HJH3_9FUNG</name>
<keyword evidence="4" id="KW-0677">Repeat</keyword>
<evidence type="ECO:0000313" key="13">
    <source>
        <dbReference type="EMBL" id="ORZ34124.1"/>
    </source>
</evidence>
<keyword evidence="8 10" id="KW-0472">Membrane</keyword>
<gene>
    <name evidence="13" type="ORF">BCR44DRAFT_1182980</name>
</gene>
<dbReference type="SUPFAM" id="SSF90123">
    <property type="entry name" value="ABC transporter transmembrane region"/>
    <property type="match status" value="1"/>
</dbReference>
<feature type="transmembrane region" description="Helical" evidence="10">
    <location>
        <begin position="365"/>
        <end position="391"/>
    </location>
</feature>
<dbReference type="FunFam" id="1.20.1560.10:FF:000013">
    <property type="entry name" value="ABC transporter C family member 2"/>
    <property type="match status" value="1"/>
</dbReference>
<feature type="transmembrane region" description="Helical" evidence="10">
    <location>
        <begin position="238"/>
        <end position="261"/>
    </location>
</feature>
<dbReference type="CDD" id="cd03244">
    <property type="entry name" value="ABCC_MRP_domain2"/>
    <property type="match status" value="1"/>
</dbReference>
<feature type="compositionally biased region" description="Low complexity" evidence="9">
    <location>
        <begin position="147"/>
        <end position="157"/>
    </location>
</feature>
<evidence type="ECO:0000256" key="1">
    <source>
        <dbReference type="ARBA" id="ARBA00004128"/>
    </source>
</evidence>
<feature type="transmembrane region" description="Helical" evidence="10">
    <location>
        <begin position="461"/>
        <end position="483"/>
    </location>
</feature>
<dbReference type="GO" id="GO:0000329">
    <property type="term" value="C:fungal-type vacuole membrane"/>
    <property type="evidence" value="ECO:0007669"/>
    <property type="project" value="UniProtKB-ARBA"/>
</dbReference>
<feature type="compositionally biased region" description="Polar residues" evidence="9">
    <location>
        <begin position="115"/>
        <end position="129"/>
    </location>
</feature>
<feature type="compositionally biased region" description="Polar residues" evidence="9">
    <location>
        <begin position="843"/>
        <end position="852"/>
    </location>
</feature>
<evidence type="ECO:0008006" key="15">
    <source>
        <dbReference type="Google" id="ProtNLM"/>
    </source>
</evidence>
<dbReference type="GO" id="GO:0140359">
    <property type="term" value="F:ABC-type transporter activity"/>
    <property type="evidence" value="ECO:0007669"/>
    <property type="project" value="InterPro"/>
</dbReference>
<dbReference type="InterPro" id="IPR027417">
    <property type="entry name" value="P-loop_NTPase"/>
</dbReference>
<dbReference type="PROSITE" id="PS00211">
    <property type="entry name" value="ABC_TRANSPORTER_1"/>
    <property type="match status" value="1"/>
</dbReference>
<dbReference type="Pfam" id="PF00005">
    <property type="entry name" value="ABC_tran"/>
    <property type="match status" value="1"/>
</dbReference>
<dbReference type="InterPro" id="IPR017871">
    <property type="entry name" value="ABC_transporter-like_CS"/>
</dbReference>
<comment type="subcellular location">
    <subcellularLocation>
        <location evidence="1">Vacuole membrane</location>
        <topology evidence="1">Multi-pass membrane protein</topology>
    </subcellularLocation>
</comment>
<dbReference type="PROSITE" id="PS50929">
    <property type="entry name" value="ABC_TM1F"/>
    <property type="match status" value="1"/>
</dbReference>
<dbReference type="InterPro" id="IPR011527">
    <property type="entry name" value="ABC1_TM_dom"/>
</dbReference>
<keyword evidence="2" id="KW-0813">Transport</keyword>
<dbReference type="InterPro" id="IPR003439">
    <property type="entry name" value="ABC_transporter-like_ATP-bd"/>
</dbReference>
<dbReference type="SMART" id="SM00382">
    <property type="entry name" value="AAA"/>
    <property type="match status" value="1"/>
</dbReference>
<dbReference type="InterPro" id="IPR003593">
    <property type="entry name" value="AAA+_ATPase"/>
</dbReference>
<keyword evidence="7 10" id="KW-1133">Transmembrane helix</keyword>
<evidence type="ECO:0000256" key="5">
    <source>
        <dbReference type="ARBA" id="ARBA00022741"/>
    </source>
</evidence>
<proteinExistence type="predicted"/>
<evidence type="ECO:0000256" key="10">
    <source>
        <dbReference type="SAM" id="Phobius"/>
    </source>
</evidence>
<keyword evidence="5" id="KW-0547">Nucleotide-binding</keyword>
<dbReference type="Gene3D" id="1.20.1560.10">
    <property type="entry name" value="ABC transporter type 1, transmembrane domain"/>
    <property type="match status" value="1"/>
</dbReference>
<evidence type="ECO:0000256" key="8">
    <source>
        <dbReference type="ARBA" id="ARBA00023136"/>
    </source>
</evidence>
<dbReference type="Proteomes" id="UP000193411">
    <property type="component" value="Unassembled WGS sequence"/>
</dbReference>
<comment type="caution">
    <text evidence="13">The sequence shown here is derived from an EMBL/GenBank/DDBJ whole genome shotgun (WGS) entry which is preliminary data.</text>
</comment>
<evidence type="ECO:0000256" key="9">
    <source>
        <dbReference type="SAM" id="MobiDB-lite"/>
    </source>
</evidence>
<dbReference type="Pfam" id="PF00664">
    <property type="entry name" value="ABC_membrane"/>
    <property type="match status" value="1"/>
</dbReference>
<evidence type="ECO:0000256" key="6">
    <source>
        <dbReference type="ARBA" id="ARBA00022840"/>
    </source>
</evidence>
<feature type="domain" description="ABC transmembrane type-1" evidence="12">
    <location>
        <begin position="240"/>
        <end position="517"/>
    </location>
</feature>
<evidence type="ECO:0000256" key="4">
    <source>
        <dbReference type="ARBA" id="ARBA00022737"/>
    </source>
</evidence>
<evidence type="ECO:0000256" key="7">
    <source>
        <dbReference type="ARBA" id="ARBA00022989"/>
    </source>
</evidence>
<dbReference type="Gene3D" id="3.40.50.300">
    <property type="entry name" value="P-loop containing nucleotide triphosphate hydrolases"/>
    <property type="match status" value="2"/>
</dbReference>
<feature type="transmembrane region" description="Helical" evidence="10">
    <location>
        <begin position="273"/>
        <end position="293"/>
    </location>
</feature>
<feature type="region of interest" description="Disordered" evidence="9">
    <location>
        <begin position="101"/>
        <end position="177"/>
    </location>
</feature>
<accession>A0A1Y2HJH3</accession>
<dbReference type="PANTHER" id="PTHR24223">
    <property type="entry name" value="ATP-BINDING CASSETTE SUB-FAMILY C"/>
    <property type="match status" value="1"/>
</dbReference>
<evidence type="ECO:0000256" key="2">
    <source>
        <dbReference type="ARBA" id="ARBA00022448"/>
    </source>
</evidence>
<dbReference type="AlphaFoldDB" id="A0A1Y2HJH3"/>
<dbReference type="GO" id="GO:0016887">
    <property type="term" value="F:ATP hydrolysis activity"/>
    <property type="evidence" value="ECO:0007669"/>
    <property type="project" value="InterPro"/>
</dbReference>
<sequence length="852" mass="92143">MDDPLSADVDAHVDRRIFDSVLHPKTGLLRSKTVILVTHAVHHLKDMDHIILVDNGKILEQGSCFELASIPSGRVAKLMRDCESNSVLSRETLICTPAVGEEPLVSKPHPPCPNLPSSENDGPTQQRPTISREDSTATLLSHAHSRTLSPTPAASLLPLPPSPLEHDASRASRAPPPLSLDRITSYNGQRSWNHAQVESPIFPTKSPLDVQLEEHQTVGSVSWRVYWHYVKSCGIRNVGIVLASCFLGVGLSIVVTYWLAAWGNASDRGEDSVIFYLSVYIALVVGNGMLSGFNAAYSMTVSAVQGAKSTMEAVLNRVLRAPMSFHTTTPIGQVTARFSTDQAKVDSDIPDHWDYLMWTVIQTTFVVVTIVIAAPWFILLLVPLGFLFLGIQRRYLCVSREVQRITLLLAGPVYSHLSETVNGLTCLRAFGHTDQFICLAEGKFDQAASGAYNLASVQRWLLVNLQIIGNLVVAAVTLFAVLVPTVSSANMAVALSCSFEVTFLISLAVRLYGQLENAIISVERLKEYTELPSEASDETPASVALPPNWPAFGRIEFWNFSTRYQDGLPLALDGINLVIPQGAKVGICGRTGSGKSTLAMGLFRLVEAVNGSIEVDGVDIKTIGLDDLRGKLTVLPQDPVIFDGTIRDNLDPAGKHTDDAVWTALDNAHLSPFIRSMFPTGLQGRLASDSLSAGQAQLFCLARALLRKSKVLVLDEISASIDVATDKLVQATIRSEFADCTVLTVAHRIATILDSDLVLVLERGKVAEFGSPSELLADKGGVFYSLAVESKLVGRLEGEHEAIGQSVSSMSTLLNCGDNVEDEALESSVESKAKQADKLVPASPTSPTLSRQ</sequence>
<organism evidence="13 14">
    <name type="scientific">Catenaria anguillulae PL171</name>
    <dbReference type="NCBI Taxonomy" id="765915"/>
    <lineage>
        <taxon>Eukaryota</taxon>
        <taxon>Fungi</taxon>
        <taxon>Fungi incertae sedis</taxon>
        <taxon>Blastocladiomycota</taxon>
        <taxon>Blastocladiomycetes</taxon>
        <taxon>Blastocladiales</taxon>
        <taxon>Catenariaceae</taxon>
        <taxon>Catenaria</taxon>
    </lineage>
</organism>
<keyword evidence="3 10" id="KW-0812">Transmembrane</keyword>
<reference evidence="13 14" key="1">
    <citation type="submission" date="2016-07" db="EMBL/GenBank/DDBJ databases">
        <title>Pervasive Adenine N6-methylation of Active Genes in Fungi.</title>
        <authorList>
            <consortium name="DOE Joint Genome Institute"/>
            <person name="Mondo S.J."/>
            <person name="Dannebaum R.O."/>
            <person name="Kuo R.C."/>
            <person name="Labutti K."/>
            <person name="Haridas S."/>
            <person name="Kuo A."/>
            <person name="Salamov A."/>
            <person name="Ahrendt S.R."/>
            <person name="Lipzen A."/>
            <person name="Sullivan W."/>
            <person name="Andreopoulos W.B."/>
            <person name="Clum A."/>
            <person name="Lindquist E."/>
            <person name="Daum C."/>
            <person name="Ramamoorthy G.K."/>
            <person name="Gryganskyi A."/>
            <person name="Culley D."/>
            <person name="Magnuson J.K."/>
            <person name="James T.Y."/>
            <person name="O'Malley M.A."/>
            <person name="Stajich J.E."/>
            <person name="Spatafora J.W."/>
            <person name="Visel A."/>
            <person name="Grigoriev I.V."/>
        </authorList>
    </citation>
    <scope>NUCLEOTIDE SEQUENCE [LARGE SCALE GENOMIC DNA]</scope>
    <source>
        <strain evidence="13 14">PL171</strain>
    </source>
</reference>
<feature type="region of interest" description="Disordered" evidence="9">
    <location>
        <begin position="824"/>
        <end position="852"/>
    </location>
</feature>
<dbReference type="CDD" id="cd18580">
    <property type="entry name" value="ABC_6TM_ABCC_D2"/>
    <property type="match status" value="1"/>
</dbReference>
<keyword evidence="14" id="KW-1185">Reference proteome</keyword>
<dbReference type="PANTHER" id="PTHR24223:SF443">
    <property type="entry name" value="MULTIDRUG-RESISTANCE LIKE PROTEIN 1, ISOFORM I"/>
    <property type="match status" value="1"/>
</dbReference>
<evidence type="ECO:0000259" key="12">
    <source>
        <dbReference type="PROSITE" id="PS50929"/>
    </source>
</evidence>
<dbReference type="InterPro" id="IPR050173">
    <property type="entry name" value="ABC_transporter_C-like"/>
</dbReference>
<dbReference type="GO" id="GO:0005524">
    <property type="term" value="F:ATP binding"/>
    <property type="evidence" value="ECO:0007669"/>
    <property type="project" value="UniProtKB-KW"/>
</dbReference>
<evidence type="ECO:0000313" key="14">
    <source>
        <dbReference type="Proteomes" id="UP000193411"/>
    </source>
</evidence>
<keyword evidence="6" id="KW-0067">ATP-binding</keyword>
<dbReference type="PROSITE" id="PS50893">
    <property type="entry name" value="ABC_TRANSPORTER_2"/>
    <property type="match status" value="1"/>
</dbReference>
<feature type="domain" description="ABC transporter" evidence="11">
    <location>
        <begin position="555"/>
        <end position="788"/>
    </location>
</feature>
<evidence type="ECO:0000256" key="3">
    <source>
        <dbReference type="ARBA" id="ARBA00022692"/>
    </source>
</evidence>
<dbReference type="InterPro" id="IPR036640">
    <property type="entry name" value="ABC1_TM_sf"/>
</dbReference>
<dbReference type="SUPFAM" id="SSF52540">
    <property type="entry name" value="P-loop containing nucleoside triphosphate hydrolases"/>
    <property type="match status" value="2"/>
</dbReference>
<dbReference type="FunFam" id="3.40.50.300:FF:000838">
    <property type="entry name" value="ABC multidrug transporter (Eurofung)"/>
    <property type="match status" value="1"/>
</dbReference>
<dbReference type="InterPro" id="IPR044726">
    <property type="entry name" value="ABCC_6TM_D2"/>
</dbReference>
<dbReference type="STRING" id="765915.A0A1Y2HJH3"/>
<dbReference type="OrthoDB" id="6500128at2759"/>
<evidence type="ECO:0000259" key="11">
    <source>
        <dbReference type="PROSITE" id="PS50893"/>
    </source>
</evidence>
<dbReference type="EMBL" id="MCFL01000031">
    <property type="protein sequence ID" value="ORZ34124.1"/>
    <property type="molecule type" value="Genomic_DNA"/>
</dbReference>